<keyword evidence="2" id="KW-1185">Reference proteome</keyword>
<evidence type="ECO:0000313" key="2">
    <source>
        <dbReference type="Proteomes" id="UP000285112"/>
    </source>
</evidence>
<organism evidence="1 2">
    <name type="scientific">Amycolatopsis panacis</name>
    <dbReference type="NCBI Taxonomy" id="2340917"/>
    <lineage>
        <taxon>Bacteria</taxon>
        <taxon>Bacillati</taxon>
        <taxon>Actinomycetota</taxon>
        <taxon>Actinomycetes</taxon>
        <taxon>Pseudonocardiales</taxon>
        <taxon>Pseudonocardiaceae</taxon>
        <taxon>Amycolatopsis</taxon>
    </lineage>
</organism>
<dbReference type="EMBL" id="QZFV01000131">
    <property type="protein sequence ID" value="RJQ78384.1"/>
    <property type="molecule type" value="Genomic_DNA"/>
</dbReference>
<reference evidence="1 2" key="1">
    <citation type="submission" date="2018-09" db="EMBL/GenBank/DDBJ databases">
        <title>YIM PH 21725 draft genome.</title>
        <authorList>
            <person name="Miao C."/>
        </authorList>
    </citation>
    <scope>NUCLEOTIDE SEQUENCE [LARGE SCALE GENOMIC DNA]</scope>
    <source>
        <strain evidence="2">YIM PH21725</strain>
    </source>
</reference>
<sequence>MHDDLPAEIRALFTDAELAEIAESKPEPDNKDKPDALGLARSWTLHVEKLDHDRALPYTDRTVWTEHDLAGALFMRDFVEDALARLRPALADKVRRYAATADDLFRSFTTDDPGDRIAKIARIDLAGRGWWWFRVPTSGPIVQDLARY</sequence>
<gene>
    <name evidence="1" type="ORF">D5S19_28410</name>
</gene>
<evidence type="ECO:0000313" key="1">
    <source>
        <dbReference type="EMBL" id="RJQ78384.1"/>
    </source>
</evidence>
<comment type="caution">
    <text evidence="1">The sequence shown here is derived from an EMBL/GenBank/DDBJ whole genome shotgun (WGS) entry which is preliminary data.</text>
</comment>
<dbReference type="Proteomes" id="UP000285112">
    <property type="component" value="Unassembled WGS sequence"/>
</dbReference>
<proteinExistence type="predicted"/>
<name>A0A419HPU5_9PSEU</name>
<dbReference type="AlphaFoldDB" id="A0A419HPU5"/>
<accession>A0A419HPU5</accession>
<protein>
    <submittedName>
        <fullName evidence="1">Uncharacterized protein</fullName>
    </submittedName>
</protein>